<protein>
    <recommendedName>
        <fullName evidence="2">ISNCY family transposase ISKpn21</fullName>
    </recommendedName>
</protein>
<dbReference type="Pfam" id="PF21845">
    <property type="entry name" value="DUF6904"/>
    <property type="match status" value="1"/>
</dbReference>
<name>A0A0S2TJD6_KLEPN</name>
<reference evidence="1" key="1">
    <citation type="submission" date="2015-11" db="EMBL/GenBank/DDBJ databases">
        <title>Complete nucleotide sequence of pH11, an IncHI2 plasmid conferring multi-antibiotic resistance and multi-heavy metal resistance genes in a clinical Klebsiella pneumoniae isolate.</title>
        <authorList>
            <person name="Zhai Y."/>
            <person name="He Z."/>
            <person name="Kang Y."/>
            <person name="Yu H."/>
            <person name="Wang J."/>
            <person name="Du P."/>
            <person name="Zhang Z."/>
            <person name="Hu S."/>
            <person name="Gao Z."/>
        </authorList>
    </citation>
    <scope>NUCLEOTIDE SEQUENCE [LARGE SCALE GENOMIC DNA]</scope>
    <source>
        <strain evidence="1">H11</strain>
        <plasmid evidence="1">pH11</plasmid>
    </source>
</reference>
<evidence type="ECO:0000313" key="1">
    <source>
        <dbReference type="EMBL" id="ALP55274.1"/>
    </source>
</evidence>
<gene>
    <name evidence="1" type="ORF">KPH11_254</name>
</gene>
<organism evidence="1">
    <name type="scientific">Klebsiella pneumoniae subsp. pneumoniae</name>
    <dbReference type="NCBI Taxonomy" id="72407"/>
    <lineage>
        <taxon>Bacteria</taxon>
        <taxon>Pseudomonadati</taxon>
        <taxon>Pseudomonadota</taxon>
        <taxon>Gammaproteobacteria</taxon>
        <taxon>Enterobacterales</taxon>
        <taxon>Enterobacteriaceae</taxon>
        <taxon>Klebsiella/Raoultella group</taxon>
        <taxon>Klebsiella</taxon>
        <taxon>Klebsiella pneumoniae complex</taxon>
    </lineage>
</organism>
<dbReference type="AlphaFoldDB" id="A0A0S2TJD6"/>
<evidence type="ECO:0008006" key="2">
    <source>
        <dbReference type="Google" id="ProtNLM"/>
    </source>
</evidence>
<dbReference type="EMBL" id="CP013215">
    <property type="protein sequence ID" value="ALP55274.1"/>
    <property type="molecule type" value="Genomic_DNA"/>
</dbReference>
<sequence>MIEPMLRYELTPNNAGFILWGDSEALNELHELIHYIVDESPLIKVKDGFMLSLAYDIRKAREGNRRVEQHQYDQHDTYKLYGVELLWPLVLVQSSILRNSMGYIQTDKNQLSVMYAFEYLIESALTESERTTSNDIMLTVKYASDSDFNFIEDNIDSRCCYFISLSPEQRKKQLISIVRSFHSLWGKYAREKQDIKMLNEMNNTSWVWPDNINW</sequence>
<geneLocation type="plasmid" evidence="1">
    <name>pH11</name>
</geneLocation>
<proteinExistence type="predicted"/>
<dbReference type="InterPro" id="IPR054199">
    <property type="entry name" value="DUF6904"/>
</dbReference>
<keyword evidence="1" id="KW-0614">Plasmid</keyword>
<accession>A0A0S2TJD6</accession>